<name>A0A284RHC6_ARMOS</name>
<dbReference type="OrthoDB" id="5418601at2759"/>
<evidence type="ECO:0000313" key="2">
    <source>
        <dbReference type="Proteomes" id="UP000219338"/>
    </source>
</evidence>
<dbReference type="Proteomes" id="UP000219338">
    <property type="component" value="Unassembled WGS sequence"/>
</dbReference>
<evidence type="ECO:0008006" key="3">
    <source>
        <dbReference type="Google" id="ProtNLM"/>
    </source>
</evidence>
<dbReference type="EMBL" id="FUEG01000009">
    <property type="protein sequence ID" value="SJL08169.1"/>
    <property type="molecule type" value="Genomic_DNA"/>
</dbReference>
<protein>
    <recommendedName>
        <fullName evidence="3">Heterokaryon incompatibility domain-containing protein</fullName>
    </recommendedName>
</protein>
<evidence type="ECO:0000313" key="1">
    <source>
        <dbReference type="EMBL" id="SJL08169.1"/>
    </source>
</evidence>
<proteinExistence type="predicted"/>
<reference evidence="2" key="1">
    <citation type="journal article" date="2017" name="Nat. Ecol. Evol.">
        <title>Genome expansion and lineage-specific genetic innovations in the forest pathogenic fungi Armillaria.</title>
        <authorList>
            <person name="Sipos G."/>
            <person name="Prasanna A.N."/>
            <person name="Walter M.C."/>
            <person name="O'Connor E."/>
            <person name="Balint B."/>
            <person name="Krizsan K."/>
            <person name="Kiss B."/>
            <person name="Hess J."/>
            <person name="Varga T."/>
            <person name="Slot J."/>
            <person name="Riley R."/>
            <person name="Boka B."/>
            <person name="Rigling D."/>
            <person name="Barry K."/>
            <person name="Lee J."/>
            <person name="Mihaltcheva S."/>
            <person name="LaButti K."/>
            <person name="Lipzen A."/>
            <person name="Waldron R."/>
            <person name="Moloney N.M."/>
            <person name="Sperisen C."/>
            <person name="Kredics L."/>
            <person name="Vagvoelgyi C."/>
            <person name="Patrignani A."/>
            <person name="Fitzpatrick D."/>
            <person name="Nagy I."/>
            <person name="Doyle S."/>
            <person name="Anderson J.B."/>
            <person name="Grigoriev I.V."/>
            <person name="Gueldener U."/>
            <person name="Muensterkoetter M."/>
            <person name="Nagy L.G."/>
        </authorList>
    </citation>
    <scope>NUCLEOTIDE SEQUENCE [LARGE SCALE GENOMIC DNA]</scope>
    <source>
        <strain evidence="2">C18/9</strain>
    </source>
</reference>
<dbReference type="AlphaFoldDB" id="A0A284RHC6"/>
<sequence>MNPDGEKWYWRYHDDIGMYRHDYEWYDVRLPEVILTPPDPPIGTGQSASIPVLKQRSYTGRDPVIPSALADTLCSDLGIQGLLENLNATLGTSHTLFTPWVYSVLGDCISENYDFGTAFAYLRPFWYYYLTAVVDDLPKCKVRYREMLQNVLVENTIIHTHVPPRRVWDLYSNRVVPWWDIVTPINGCEWPVPVPKNTSLDHIRIEMLNLGAEYVWLDVLCLRQKGGRREDPSLREEEWKVDVPTIGNVYRRAERVVYYLSGLGQPLSSNTNDLESDRCWFKRAWTLQETSWNSIIAGDTGDEWLQAKFGEKVSSLQKTEWILYDALSEMQKRVSTHPVDKVAGLAYLLRSLRSIPVYCGAQSEEDAWMALMVSEWDKLLLLFLHPTPGNGTQSWRPSWEQVMTEKLPSQRWGQLATYNGGVQLVWTAEAMAGAYIFNNGFIIELALVRGLSEGDSQGQE</sequence>
<gene>
    <name evidence="1" type="ORF">ARMOST_11532</name>
</gene>
<organism evidence="1 2">
    <name type="scientific">Armillaria ostoyae</name>
    <name type="common">Armillaria root rot fungus</name>
    <dbReference type="NCBI Taxonomy" id="47428"/>
    <lineage>
        <taxon>Eukaryota</taxon>
        <taxon>Fungi</taxon>
        <taxon>Dikarya</taxon>
        <taxon>Basidiomycota</taxon>
        <taxon>Agaricomycotina</taxon>
        <taxon>Agaricomycetes</taxon>
        <taxon>Agaricomycetidae</taxon>
        <taxon>Agaricales</taxon>
        <taxon>Marasmiineae</taxon>
        <taxon>Physalacriaceae</taxon>
        <taxon>Armillaria</taxon>
    </lineage>
</organism>
<keyword evidence="2" id="KW-1185">Reference proteome</keyword>
<accession>A0A284RHC6</accession>